<dbReference type="STRING" id="1513896.SAMN05660841_01137"/>
<name>A0A1T5C5J9_9SPHI</name>
<dbReference type="InterPro" id="IPR032175">
    <property type="entry name" value="DUF5008"/>
</dbReference>
<protein>
    <recommendedName>
        <fullName evidence="1">DUF5008 domain-containing protein</fullName>
    </recommendedName>
</protein>
<evidence type="ECO:0000313" key="2">
    <source>
        <dbReference type="EMBL" id="SKB54646.1"/>
    </source>
</evidence>
<dbReference type="Pfam" id="PF16400">
    <property type="entry name" value="DUF5008"/>
    <property type="match status" value="1"/>
</dbReference>
<dbReference type="EMBL" id="FUZF01000003">
    <property type="protein sequence ID" value="SKB54646.1"/>
    <property type="molecule type" value="Genomic_DNA"/>
</dbReference>
<organism evidence="2 3">
    <name type="scientific">Sphingobacterium nematocida</name>
    <dbReference type="NCBI Taxonomy" id="1513896"/>
    <lineage>
        <taxon>Bacteria</taxon>
        <taxon>Pseudomonadati</taxon>
        <taxon>Bacteroidota</taxon>
        <taxon>Sphingobacteriia</taxon>
        <taxon>Sphingobacteriales</taxon>
        <taxon>Sphingobacteriaceae</taxon>
        <taxon>Sphingobacterium</taxon>
    </lineage>
</organism>
<dbReference type="PROSITE" id="PS51257">
    <property type="entry name" value="PROKAR_LIPOPROTEIN"/>
    <property type="match status" value="1"/>
</dbReference>
<dbReference type="InterPro" id="IPR013431">
    <property type="entry name" value="Delta_60_rpt"/>
</dbReference>
<accession>A0A1T5C5J9</accession>
<keyword evidence="3" id="KW-1185">Reference proteome</keyword>
<reference evidence="3" key="1">
    <citation type="submission" date="2017-02" db="EMBL/GenBank/DDBJ databases">
        <authorList>
            <person name="Varghese N."/>
            <person name="Submissions S."/>
        </authorList>
    </citation>
    <scope>NUCLEOTIDE SEQUENCE [LARGE SCALE GENOMIC DNA]</scope>
    <source>
        <strain evidence="3">DSM 24091</strain>
    </source>
</reference>
<feature type="domain" description="DUF5008" evidence="1">
    <location>
        <begin position="27"/>
        <end position="116"/>
    </location>
</feature>
<dbReference type="Gene3D" id="2.80.10.50">
    <property type="match status" value="1"/>
</dbReference>
<evidence type="ECO:0000259" key="1">
    <source>
        <dbReference type="Pfam" id="PF16400"/>
    </source>
</evidence>
<dbReference type="RefSeq" id="WP_079642028.1">
    <property type="nucleotide sequence ID" value="NZ_FUZF01000003.1"/>
</dbReference>
<proteinExistence type="predicted"/>
<gene>
    <name evidence="2" type="ORF">SAMN05660841_01137</name>
</gene>
<dbReference type="OrthoDB" id="9805017at2"/>
<dbReference type="Pfam" id="PF17164">
    <property type="entry name" value="DUF5122"/>
    <property type="match status" value="3"/>
</dbReference>
<dbReference type="Proteomes" id="UP000190150">
    <property type="component" value="Unassembled WGS sequence"/>
</dbReference>
<dbReference type="AlphaFoldDB" id="A0A1T5C5J9"/>
<evidence type="ECO:0000313" key="3">
    <source>
        <dbReference type="Proteomes" id="UP000190150"/>
    </source>
</evidence>
<sequence>MKNKLYIGLSSVFLVLGACRDREALGPDPYAGGKEALGIRFADALPYPSQGREGTAMTFRVSGIKEEYKSKMQFVINGLEASITSVTDSTLTAVLPADVSTGGTRLVIDGQIYPGPVCRILGNVDIDPLFNAGIGSNGTISTIKQLGNGQVFIGGFFSDYNGAASRASVNGLARITVNGEFVPLSASGKGAEQGSINSIHQIGNDELLLSGSIKSYNEIKLINNITTVGLDGGLKMKEVEVLNVTSDPEKSKMKVPVFNGGVGIPAYKTYVYNGAVTALGNFGSYLDYFYQRSTVDQIIQGITEVGGLVRMDMTGALDQTFNMDKSVVPNKPNRGVEGIIQDGFMQADGKLIVAGRLSRYNNQSVKGNIIRINTDGSQDVTFNAGAAGANETVFTIVGTTSGKLLVLGAFTTFNGVAADGLVLLNNDGTVDPSFKSLGFEGGKPNYAKQLSNGKILVSGTFTRYGGVIREGLCILNPDGTLASGYNNTGKLDGYIFDAIEGTNSKGQKTVTLVGTIKRFNGKSNIGNIMRLAFTEAK</sequence>